<evidence type="ECO:0000259" key="5">
    <source>
        <dbReference type="Pfam" id="PF25390"/>
    </source>
</evidence>
<proteinExistence type="predicted"/>
<feature type="repeat" description="RCC1" evidence="3">
    <location>
        <begin position="248"/>
        <end position="313"/>
    </location>
</feature>
<keyword evidence="7" id="KW-1185">Reference proteome</keyword>
<evidence type="ECO:0000256" key="4">
    <source>
        <dbReference type="SAM" id="MobiDB-lite"/>
    </source>
</evidence>
<reference evidence="6" key="1">
    <citation type="submission" date="2021-06" db="EMBL/GenBank/DDBJ databases">
        <title>Parelaphostrongylus tenuis whole genome reference sequence.</title>
        <authorList>
            <person name="Garwood T.J."/>
            <person name="Larsen P.A."/>
            <person name="Fountain-Jones N.M."/>
            <person name="Garbe J.R."/>
            <person name="Macchietto M.G."/>
            <person name="Kania S.A."/>
            <person name="Gerhold R.W."/>
            <person name="Richards J.E."/>
            <person name="Wolf T.M."/>
        </authorList>
    </citation>
    <scope>NUCLEOTIDE SEQUENCE</scope>
    <source>
        <strain evidence="6">MNPRO001-30</strain>
        <tissue evidence="6">Meninges</tissue>
    </source>
</reference>
<dbReference type="InterPro" id="IPR051553">
    <property type="entry name" value="Ran_GTPase-activating"/>
</dbReference>
<sequence>MAVPVKTISRRSLRSSVKENSTSQRRNDQSNAATRGRGRKRRVTGASIDGTPAKVSRARIHHIAKEGLSYTNYVSTEVGDRVLSCGEGEQLGHPGRRTTKKPRKVDIVEEEGLKIVQVVAGGVHSALLTVDGDVYMCGLNESGTVPAIGVEPEGCTDKFTKVDLTNEIKSQGKIVMLAAGAGFTAALTDKGSVIVWGNLRDPNGMINVSNPLLDKMRDHPVILIHYKKRVIVKIVAGENHLVMLEKHGRVLTFGDGKMGQLGRSRRTESIRPQYMVDEDGNSLILILKDRRRKDVYVKDIYAGGYWTMLLADDQVFSFGLNNFEHLGVPVEGEAPTDQSTEGDKREFRIFTPVVANAYLGRTWTHINGMHHIIARDANGEVYGIGKNVDNALGLGTWRGQDDFDHWKYTTLERVHFPSEAGKIAGTTAKLSCSIAWTENGDAYAWGCDTSGQLGLGLKEDDDKIVPRPAKIASAHLEGYKIISASISDNHSLFLAVKNEHDAVLTFNNLLCAMFCVRPDLFSARTLFFVI</sequence>
<dbReference type="PANTHER" id="PTHR45982">
    <property type="entry name" value="REGULATOR OF CHROMOSOME CONDENSATION"/>
    <property type="match status" value="1"/>
</dbReference>
<name>A0AAD5MDZ3_PARTN</name>
<feature type="repeat" description="RCC1" evidence="3">
    <location>
        <begin position="440"/>
        <end position="497"/>
    </location>
</feature>
<feature type="region of interest" description="Disordered" evidence="4">
    <location>
        <begin position="1"/>
        <end position="49"/>
    </location>
</feature>
<dbReference type="Pfam" id="PF25390">
    <property type="entry name" value="WD40_RLD"/>
    <property type="match status" value="1"/>
</dbReference>
<keyword evidence="2" id="KW-0677">Repeat</keyword>
<dbReference type="AlphaFoldDB" id="A0AAD5MDZ3"/>
<dbReference type="InterPro" id="IPR058923">
    <property type="entry name" value="RCC1-like_dom"/>
</dbReference>
<dbReference type="Gene3D" id="2.130.10.30">
    <property type="entry name" value="Regulator of chromosome condensation 1/beta-lactamase-inhibitor protein II"/>
    <property type="match status" value="1"/>
</dbReference>
<dbReference type="InterPro" id="IPR009091">
    <property type="entry name" value="RCC1/BLIP-II"/>
</dbReference>
<comment type="caution">
    <text evidence="6">The sequence shown here is derived from an EMBL/GenBank/DDBJ whole genome shotgun (WGS) entry which is preliminary data.</text>
</comment>
<feature type="compositionally biased region" description="Polar residues" evidence="4">
    <location>
        <begin position="14"/>
        <end position="24"/>
    </location>
</feature>
<accession>A0AAD5MDZ3</accession>
<dbReference type="Proteomes" id="UP001196413">
    <property type="component" value="Unassembled WGS sequence"/>
</dbReference>
<dbReference type="EMBL" id="JAHQIW010002957">
    <property type="protein sequence ID" value="KAJ1356882.1"/>
    <property type="molecule type" value="Genomic_DNA"/>
</dbReference>
<dbReference type="GO" id="GO:0005737">
    <property type="term" value="C:cytoplasm"/>
    <property type="evidence" value="ECO:0007669"/>
    <property type="project" value="TreeGrafter"/>
</dbReference>
<evidence type="ECO:0000256" key="1">
    <source>
        <dbReference type="ARBA" id="ARBA00022658"/>
    </source>
</evidence>
<keyword evidence="1" id="KW-0344">Guanine-nucleotide releasing factor</keyword>
<dbReference type="GO" id="GO:0005085">
    <property type="term" value="F:guanyl-nucleotide exchange factor activity"/>
    <property type="evidence" value="ECO:0007669"/>
    <property type="project" value="TreeGrafter"/>
</dbReference>
<evidence type="ECO:0000313" key="6">
    <source>
        <dbReference type="EMBL" id="KAJ1356882.1"/>
    </source>
</evidence>
<dbReference type="InterPro" id="IPR000408">
    <property type="entry name" value="Reg_chr_condens"/>
</dbReference>
<evidence type="ECO:0000256" key="3">
    <source>
        <dbReference type="PROSITE-ProRule" id="PRU00235"/>
    </source>
</evidence>
<feature type="repeat" description="RCC1" evidence="3">
    <location>
        <begin position="80"/>
        <end position="131"/>
    </location>
</feature>
<gene>
    <name evidence="6" type="ORF">KIN20_014731</name>
</gene>
<organism evidence="6 7">
    <name type="scientific">Parelaphostrongylus tenuis</name>
    <name type="common">Meningeal worm</name>
    <dbReference type="NCBI Taxonomy" id="148309"/>
    <lineage>
        <taxon>Eukaryota</taxon>
        <taxon>Metazoa</taxon>
        <taxon>Ecdysozoa</taxon>
        <taxon>Nematoda</taxon>
        <taxon>Chromadorea</taxon>
        <taxon>Rhabditida</taxon>
        <taxon>Rhabditina</taxon>
        <taxon>Rhabditomorpha</taxon>
        <taxon>Strongyloidea</taxon>
        <taxon>Metastrongylidae</taxon>
        <taxon>Parelaphostrongylus</taxon>
    </lineage>
</organism>
<protein>
    <recommendedName>
        <fullName evidence="5">RCC1-like domain-containing protein</fullName>
    </recommendedName>
</protein>
<evidence type="ECO:0000313" key="7">
    <source>
        <dbReference type="Proteomes" id="UP001196413"/>
    </source>
</evidence>
<feature type="repeat" description="RCC1" evidence="3">
    <location>
        <begin position="191"/>
        <end position="247"/>
    </location>
</feature>
<evidence type="ECO:0000256" key="2">
    <source>
        <dbReference type="ARBA" id="ARBA00022737"/>
    </source>
</evidence>
<dbReference type="SUPFAM" id="SSF50985">
    <property type="entry name" value="RCC1/BLIP-II"/>
    <property type="match status" value="2"/>
</dbReference>
<dbReference type="PRINTS" id="PR00633">
    <property type="entry name" value="RCCNDNSATION"/>
</dbReference>
<feature type="domain" description="RCC1-like" evidence="5">
    <location>
        <begin position="82"/>
        <end position="493"/>
    </location>
</feature>
<dbReference type="PROSITE" id="PS50012">
    <property type="entry name" value="RCC1_3"/>
    <property type="match status" value="4"/>
</dbReference>
<dbReference type="PANTHER" id="PTHR45982:SF1">
    <property type="entry name" value="REGULATOR OF CHROMOSOME CONDENSATION"/>
    <property type="match status" value="1"/>
</dbReference>